<comment type="caution">
    <text evidence="2">The sequence shown here is derived from an EMBL/GenBank/DDBJ whole genome shotgun (WGS) entry which is preliminary data.</text>
</comment>
<gene>
    <name evidence="2" type="ORF">CEXT_289181</name>
</gene>
<dbReference type="EMBL" id="BPLR01008160">
    <property type="protein sequence ID" value="GIY22506.1"/>
    <property type="molecule type" value="Genomic_DNA"/>
</dbReference>
<reference evidence="2 3" key="1">
    <citation type="submission" date="2021-06" db="EMBL/GenBank/DDBJ databases">
        <title>Caerostris extrusa draft genome.</title>
        <authorList>
            <person name="Kono N."/>
            <person name="Arakawa K."/>
        </authorList>
    </citation>
    <scope>NUCLEOTIDE SEQUENCE [LARGE SCALE GENOMIC DNA]</scope>
</reference>
<keyword evidence="1" id="KW-0812">Transmembrane</keyword>
<evidence type="ECO:0000313" key="3">
    <source>
        <dbReference type="Proteomes" id="UP001054945"/>
    </source>
</evidence>
<sequence length="111" mass="12515">MEAFRRKEHIMSIIVPVSGSSIGGAVLRISAFKVLFGFSEFLLFCLKLNLNCGLFFCGLCYGLACTMAYLHIQYSKAADDISFLEDFLWSYIKHSDKSHESAYLALHLAVY</sequence>
<evidence type="ECO:0000256" key="1">
    <source>
        <dbReference type="SAM" id="Phobius"/>
    </source>
</evidence>
<evidence type="ECO:0000313" key="2">
    <source>
        <dbReference type="EMBL" id="GIY22506.1"/>
    </source>
</evidence>
<proteinExistence type="predicted"/>
<organism evidence="2 3">
    <name type="scientific">Caerostris extrusa</name>
    <name type="common">Bark spider</name>
    <name type="synonym">Caerostris bankana</name>
    <dbReference type="NCBI Taxonomy" id="172846"/>
    <lineage>
        <taxon>Eukaryota</taxon>
        <taxon>Metazoa</taxon>
        <taxon>Ecdysozoa</taxon>
        <taxon>Arthropoda</taxon>
        <taxon>Chelicerata</taxon>
        <taxon>Arachnida</taxon>
        <taxon>Araneae</taxon>
        <taxon>Araneomorphae</taxon>
        <taxon>Entelegynae</taxon>
        <taxon>Araneoidea</taxon>
        <taxon>Araneidae</taxon>
        <taxon>Caerostris</taxon>
    </lineage>
</organism>
<protein>
    <submittedName>
        <fullName evidence="2">Uncharacterized protein</fullName>
    </submittedName>
</protein>
<keyword evidence="1" id="KW-0472">Membrane</keyword>
<accession>A0AAV4RNZ1</accession>
<keyword evidence="3" id="KW-1185">Reference proteome</keyword>
<dbReference type="Proteomes" id="UP001054945">
    <property type="component" value="Unassembled WGS sequence"/>
</dbReference>
<feature type="transmembrane region" description="Helical" evidence="1">
    <location>
        <begin position="12"/>
        <end position="36"/>
    </location>
</feature>
<keyword evidence="1" id="KW-1133">Transmembrane helix</keyword>
<dbReference type="AlphaFoldDB" id="A0AAV4RNZ1"/>
<feature type="transmembrane region" description="Helical" evidence="1">
    <location>
        <begin position="48"/>
        <end position="70"/>
    </location>
</feature>
<name>A0AAV4RNZ1_CAEEX</name>